<proteinExistence type="predicted"/>
<dbReference type="Proteomes" id="UP000092819">
    <property type="component" value="Unassembled WGS sequence"/>
</dbReference>
<dbReference type="InterPro" id="IPR016181">
    <property type="entry name" value="Acyl_CoA_acyltransferase"/>
</dbReference>
<dbReference type="Gene3D" id="3.40.630.30">
    <property type="match status" value="1"/>
</dbReference>
<name>A0A1C3J9T6_9VIBR</name>
<dbReference type="EMBL" id="FLQZ01000011">
    <property type="protein sequence ID" value="SBT11909.1"/>
    <property type="molecule type" value="Genomic_DNA"/>
</dbReference>
<gene>
    <name evidence="2" type="ORF">VCE7224_00643</name>
</gene>
<accession>A0A1C3J9T6</accession>
<dbReference type="SUPFAM" id="SSF55729">
    <property type="entry name" value="Acyl-CoA N-acyltransferases (Nat)"/>
    <property type="match status" value="1"/>
</dbReference>
<dbReference type="GO" id="GO:0016747">
    <property type="term" value="F:acyltransferase activity, transferring groups other than amino-acyl groups"/>
    <property type="evidence" value="ECO:0007669"/>
    <property type="project" value="InterPro"/>
</dbReference>
<evidence type="ECO:0000313" key="3">
    <source>
        <dbReference type="Proteomes" id="UP000092819"/>
    </source>
</evidence>
<dbReference type="Pfam" id="PF00583">
    <property type="entry name" value="Acetyltransf_1"/>
    <property type="match status" value="1"/>
</dbReference>
<keyword evidence="3" id="KW-1185">Reference proteome</keyword>
<reference evidence="3" key="1">
    <citation type="submission" date="2016-06" db="EMBL/GenBank/DDBJ databases">
        <authorList>
            <person name="Rodrigo-Torres L."/>
            <person name="Arahal D.R."/>
        </authorList>
    </citation>
    <scope>NUCLEOTIDE SEQUENCE [LARGE SCALE GENOMIC DNA]</scope>
    <source>
        <strain evidence="3">CECT 7224</strain>
    </source>
</reference>
<feature type="domain" description="N-acetyltransferase" evidence="1">
    <location>
        <begin position="1"/>
        <end position="182"/>
    </location>
</feature>
<dbReference type="InterPro" id="IPR000182">
    <property type="entry name" value="GNAT_dom"/>
</dbReference>
<dbReference type="PROSITE" id="PS51186">
    <property type="entry name" value="GNAT"/>
    <property type="match status" value="1"/>
</dbReference>
<organism evidence="2 3">
    <name type="scientific">Vibrio celticus</name>
    <dbReference type="NCBI Taxonomy" id="446372"/>
    <lineage>
        <taxon>Bacteria</taxon>
        <taxon>Pseudomonadati</taxon>
        <taxon>Pseudomonadota</taxon>
        <taxon>Gammaproteobacteria</taxon>
        <taxon>Vibrionales</taxon>
        <taxon>Vibrionaceae</taxon>
        <taxon>Vibrio</taxon>
    </lineage>
</organism>
<protein>
    <recommendedName>
        <fullName evidence="1">N-acetyltransferase domain-containing protein</fullName>
    </recommendedName>
</protein>
<evidence type="ECO:0000313" key="2">
    <source>
        <dbReference type="EMBL" id="SBT11909.1"/>
    </source>
</evidence>
<sequence length="184" mass="20707">MEIRAAKLEDISQIVELQKSCHVSNLHESDKCDGFLNTVMDEELLTQVIEQEQAIYVAELNNTIVAMAACASWKFWEYSEGLTTVANKLGSVVVGSTQLSSSNSYFWGPVCVGKACRGQGVFEKLFRFSCEVRSSKFSYVYTYVHKDNARSFAAHTNKAGFKYTKDFVLNGQTFQEMARETKFA</sequence>
<evidence type="ECO:0000259" key="1">
    <source>
        <dbReference type="PROSITE" id="PS51186"/>
    </source>
</evidence>
<dbReference type="RefSeq" id="WP_065675534.1">
    <property type="nucleotide sequence ID" value="NZ_AP025463.1"/>
</dbReference>
<dbReference type="AlphaFoldDB" id="A0A1C3J9T6"/>